<gene>
    <name evidence="1" type="ORF">Strvi_0107</name>
</gene>
<keyword evidence="2" id="KW-1185">Reference proteome</keyword>
<dbReference type="EMBL" id="CP002996">
    <property type="protein sequence ID" value="AEM88883.1"/>
    <property type="molecule type" value="Genomic_DNA"/>
</dbReference>
<name>G2PHT2_STRV4</name>
<evidence type="ECO:0000313" key="2">
    <source>
        <dbReference type="Proteomes" id="UP000008703"/>
    </source>
</evidence>
<organism evidence="1 2">
    <name type="scientific">Streptomyces violaceusniger (strain Tu 4113)</name>
    <dbReference type="NCBI Taxonomy" id="653045"/>
    <lineage>
        <taxon>Bacteria</taxon>
        <taxon>Bacillati</taxon>
        <taxon>Actinomycetota</taxon>
        <taxon>Actinomycetes</taxon>
        <taxon>Kitasatosporales</taxon>
        <taxon>Streptomycetaceae</taxon>
        <taxon>Streptomyces</taxon>
        <taxon>Streptomyces violaceusniger group</taxon>
    </lineage>
</organism>
<geneLocation type="plasmid" evidence="1 2">
    <name>pSTRVI02</name>
</geneLocation>
<dbReference type="HOGENOM" id="CLU_2526239_0_0_11"/>
<dbReference type="RefSeq" id="WP_014043818.1">
    <property type="nucleotide sequence ID" value="NC_015952.1"/>
</dbReference>
<evidence type="ECO:0000313" key="1">
    <source>
        <dbReference type="EMBL" id="AEM88883.1"/>
    </source>
</evidence>
<reference evidence="1" key="1">
    <citation type="submission" date="2011-08" db="EMBL/GenBank/DDBJ databases">
        <title>Complete sequence of plasmid 2 of Streptomyces violaceusniger Tu 4113.</title>
        <authorList>
            <consortium name="US DOE Joint Genome Institute"/>
            <person name="Lucas S."/>
            <person name="Han J."/>
            <person name="Lapidus A."/>
            <person name="Cheng J.-F."/>
            <person name="Goodwin L."/>
            <person name="Pitluck S."/>
            <person name="Peters L."/>
            <person name="Ivanova N."/>
            <person name="Daligault H."/>
            <person name="Detter J.C."/>
            <person name="Han C."/>
            <person name="Tapia R."/>
            <person name="Land M."/>
            <person name="Hauser L."/>
            <person name="Kyrpides N."/>
            <person name="Ivanova N."/>
            <person name="Pagani I."/>
            <person name="Hagen A."/>
            <person name="Katz L."/>
            <person name="Fiedler H.-P."/>
            <person name="Keasling J."/>
            <person name="Fortman J."/>
            <person name="Woyke T."/>
        </authorList>
    </citation>
    <scope>NUCLEOTIDE SEQUENCE [LARGE SCALE GENOMIC DNA]</scope>
    <source>
        <strain evidence="1">Tu 4113</strain>
        <plasmid evidence="1">pSTRVI02</plasmid>
    </source>
</reference>
<protein>
    <submittedName>
        <fullName evidence="1">Uncharacterized protein</fullName>
    </submittedName>
</protein>
<sequence length="84" mass="8963">MSISAEGIERETLEARIQRRTGAAGLAQAAESVLSDLEEVLSTLAAEERVAYSDVCAFRASAARLIGVLRARAENEEQAGEVEV</sequence>
<dbReference type="AlphaFoldDB" id="G2PHT2"/>
<accession>G2PHT2</accession>
<dbReference type="KEGG" id="svl:Strvi_0107"/>
<proteinExistence type="predicted"/>
<dbReference type="Proteomes" id="UP000008703">
    <property type="component" value="Plasmid pSTRVI02"/>
</dbReference>
<keyword evidence="1" id="KW-0614">Plasmid</keyword>